<feature type="region of interest" description="Disordered" evidence="1">
    <location>
        <begin position="211"/>
        <end position="249"/>
    </location>
</feature>
<dbReference type="EMBL" id="WHWB01032972">
    <property type="protein sequence ID" value="KAJ7422642.1"/>
    <property type="molecule type" value="Genomic_DNA"/>
</dbReference>
<accession>A0ABQ9DMP9</accession>
<evidence type="ECO:0000313" key="2">
    <source>
        <dbReference type="EMBL" id="KAJ7422642.1"/>
    </source>
</evidence>
<protein>
    <submittedName>
        <fullName evidence="2">Uncharacterized protein</fullName>
    </submittedName>
</protein>
<reference evidence="2" key="1">
    <citation type="submission" date="2019-10" db="EMBL/GenBank/DDBJ databases">
        <authorList>
            <person name="Soares A.E.R."/>
            <person name="Aleixo A."/>
            <person name="Schneider P."/>
            <person name="Miyaki C.Y."/>
            <person name="Schneider M.P."/>
            <person name="Mello C."/>
            <person name="Vasconcelos A.T.R."/>
        </authorList>
    </citation>
    <scope>NUCLEOTIDE SEQUENCE</scope>
    <source>
        <tissue evidence="2">Muscle</tissue>
    </source>
</reference>
<comment type="caution">
    <text evidence="2">The sequence shown here is derived from an EMBL/GenBank/DDBJ whole genome shotgun (WGS) entry which is preliminary data.</text>
</comment>
<name>A0ABQ9DMP9_9PASS</name>
<organism evidence="2 3">
    <name type="scientific">Willisornis vidua</name>
    <name type="common">Xingu scale-backed antbird</name>
    <dbReference type="NCBI Taxonomy" id="1566151"/>
    <lineage>
        <taxon>Eukaryota</taxon>
        <taxon>Metazoa</taxon>
        <taxon>Chordata</taxon>
        <taxon>Craniata</taxon>
        <taxon>Vertebrata</taxon>
        <taxon>Euteleostomi</taxon>
        <taxon>Archelosauria</taxon>
        <taxon>Archosauria</taxon>
        <taxon>Dinosauria</taxon>
        <taxon>Saurischia</taxon>
        <taxon>Theropoda</taxon>
        <taxon>Coelurosauria</taxon>
        <taxon>Aves</taxon>
        <taxon>Neognathae</taxon>
        <taxon>Neoaves</taxon>
        <taxon>Telluraves</taxon>
        <taxon>Australaves</taxon>
        <taxon>Passeriformes</taxon>
        <taxon>Thamnophilidae</taxon>
        <taxon>Willisornis</taxon>
    </lineage>
</organism>
<proteinExistence type="predicted"/>
<evidence type="ECO:0000313" key="3">
    <source>
        <dbReference type="Proteomes" id="UP001145742"/>
    </source>
</evidence>
<feature type="compositionally biased region" description="Polar residues" evidence="1">
    <location>
        <begin position="218"/>
        <end position="228"/>
    </location>
</feature>
<evidence type="ECO:0000256" key="1">
    <source>
        <dbReference type="SAM" id="MobiDB-lite"/>
    </source>
</evidence>
<sequence length="301" mass="33763">MFEDESKINFYLSLTVGVAIQQFNSDLSFTEIRQIIGPEFLTTHIPDTMLKYTGSLSAQQNIWNNSHGISRKYQEKPTNSIEQGQTPDYLEEYQILSLVLLVLLDPYKSIRPGQIHPSILKELADIITKTPPMIFEWSWESSKVPADWKLENVPVFKKGKKDNPRNCQSDFSACLRSTCLYYVVMNKTSRKLQMNPKSLRTCLTVAASYDEKKGQKPKPTNQAKNTKNGIIKGNSGWQGPGEVSSASCSQKQAQLQGSDLIAHPFTQTGSENYKGGKKLLSHPALAPPLALTHQHIIPPRL</sequence>
<dbReference type="Proteomes" id="UP001145742">
    <property type="component" value="Unassembled WGS sequence"/>
</dbReference>
<gene>
    <name evidence="2" type="ORF">WISP_37072</name>
</gene>
<keyword evidence="3" id="KW-1185">Reference proteome</keyword>